<dbReference type="InterPro" id="IPR016425">
    <property type="entry name" value="IspG_bac"/>
</dbReference>
<evidence type="ECO:0000256" key="5">
    <source>
        <dbReference type="ARBA" id="ARBA00023014"/>
    </source>
</evidence>
<feature type="binding site" evidence="7">
    <location>
        <position position="299"/>
    </location>
    <ligand>
        <name>[4Fe-4S] cluster</name>
        <dbReference type="ChEBI" id="CHEBI:49883"/>
    </ligand>
</feature>
<feature type="domain" description="IspG C-terminal" evidence="9">
    <location>
        <begin position="260"/>
        <end position="347"/>
    </location>
</feature>
<dbReference type="InterPro" id="IPR058579">
    <property type="entry name" value="IspG_C"/>
</dbReference>
<dbReference type="NCBIfam" id="TIGR00612">
    <property type="entry name" value="ispG_gcpE"/>
    <property type="match status" value="1"/>
</dbReference>
<feature type="binding site" evidence="7">
    <location>
        <position position="306"/>
    </location>
    <ligand>
        <name>[4Fe-4S] cluster</name>
        <dbReference type="ChEBI" id="CHEBI:49883"/>
    </ligand>
</feature>
<dbReference type="SUPFAM" id="SSF56014">
    <property type="entry name" value="Nitrite and sulphite reductase 4Fe-4S domain-like"/>
    <property type="match status" value="1"/>
</dbReference>
<dbReference type="SUPFAM" id="SSF51717">
    <property type="entry name" value="Dihydropteroate synthetase-like"/>
    <property type="match status" value="1"/>
</dbReference>
<dbReference type="HAMAP" id="MF_00159">
    <property type="entry name" value="IspG"/>
    <property type="match status" value="1"/>
</dbReference>
<dbReference type="InterPro" id="IPR058578">
    <property type="entry name" value="IspG_TIM"/>
</dbReference>
<dbReference type="GO" id="GO:0005506">
    <property type="term" value="F:iron ion binding"/>
    <property type="evidence" value="ECO:0007669"/>
    <property type="project" value="InterPro"/>
</dbReference>
<keyword evidence="6 7" id="KW-0414">Isoprene biosynthesis</keyword>
<dbReference type="Pfam" id="PF04551">
    <property type="entry name" value="GcpE"/>
    <property type="match status" value="1"/>
</dbReference>
<comment type="caution">
    <text evidence="10">The sequence shown here is derived from an EMBL/GenBank/DDBJ whole genome shotgun (WGS) entry which is preliminary data.</text>
</comment>
<dbReference type="Gene3D" id="3.20.20.20">
    <property type="entry name" value="Dihydropteroate synthase-like"/>
    <property type="match status" value="1"/>
</dbReference>
<dbReference type="UniPathway" id="UPA00056">
    <property type="reaction ID" value="UER00096"/>
</dbReference>
<dbReference type="InterPro" id="IPR045854">
    <property type="entry name" value="NO2/SO3_Rdtase_4Fe4S_sf"/>
</dbReference>
<dbReference type="PIRSF" id="PIRSF004640">
    <property type="entry name" value="IspG"/>
    <property type="match status" value="1"/>
</dbReference>
<evidence type="ECO:0000256" key="4">
    <source>
        <dbReference type="ARBA" id="ARBA00023004"/>
    </source>
</evidence>
<evidence type="ECO:0000256" key="3">
    <source>
        <dbReference type="ARBA" id="ARBA00023002"/>
    </source>
</evidence>
<protein>
    <recommendedName>
        <fullName evidence="7">4-hydroxy-3-methylbut-2-en-1-yl diphosphate synthase (flavodoxin)</fullName>
        <ecNumber evidence="7">1.17.7.3</ecNumber>
    </recommendedName>
    <alternativeName>
        <fullName evidence="7">1-hydroxy-2-methyl-2-(E)-butenyl 4-diphosphate synthase</fullName>
    </alternativeName>
</protein>
<keyword evidence="2 7" id="KW-0479">Metal-binding</keyword>
<comment type="catalytic activity">
    <reaction evidence="7">
        <text>(2E)-4-hydroxy-3-methylbut-2-enyl diphosphate + oxidized [flavodoxin] + H2O + 2 H(+) = 2-C-methyl-D-erythritol 2,4-cyclic diphosphate + reduced [flavodoxin]</text>
        <dbReference type="Rhea" id="RHEA:43604"/>
        <dbReference type="Rhea" id="RHEA-COMP:10622"/>
        <dbReference type="Rhea" id="RHEA-COMP:10623"/>
        <dbReference type="ChEBI" id="CHEBI:15377"/>
        <dbReference type="ChEBI" id="CHEBI:15378"/>
        <dbReference type="ChEBI" id="CHEBI:57618"/>
        <dbReference type="ChEBI" id="CHEBI:58210"/>
        <dbReference type="ChEBI" id="CHEBI:58483"/>
        <dbReference type="ChEBI" id="CHEBI:128753"/>
        <dbReference type="EC" id="1.17.7.3"/>
    </reaction>
</comment>
<dbReference type="GO" id="GO:0141197">
    <property type="term" value="F:4-hydroxy-3-methylbut-2-enyl-diphosphate synthase activity (flavodoxin)"/>
    <property type="evidence" value="ECO:0007669"/>
    <property type="project" value="UniProtKB-EC"/>
</dbReference>
<evidence type="ECO:0000259" key="8">
    <source>
        <dbReference type="Pfam" id="PF04551"/>
    </source>
</evidence>
<dbReference type="InterPro" id="IPR011005">
    <property type="entry name" value="Dihydropteroate_synth-like_sf"/>
</dbReference>
<feature type="domain" description="IspG TIM-barrel" evidence="8">
    <location>
        <begin position="6"/>
        <end position="246"/>
    </location>
</feature>
<comment type="similarity">
    <text evidence="7">Belongs to the IspG family.</text>
</comment>
<dbReference type="GO" id="GO:0019288">
    <property type="term" value="P:isopentenyl diphosphate biosynthetic process, methylerythritol 4-phosphate pathway"/>
    <property type="evidence" value="ECO:0007669"/>
    <property type="project" value="UniProtKB-UniRule"/>
</dbReference>
<dbReference type="EC" id="1.17.7.3" evidence="7"/>
<feature type="binding site" evidence="7">
    <location>
        <position position="264"/>
    </location>
    <ligand>
        <name>[4Fe-4S] cluster</name>
        <dbReference type="ChEBI" id="CHEBI:49883"/>
    </ligand>
</feature>
<evidence type="ECO:0000256" key="7">
    <source>
        <dbReference type="HAMAP-Rule" id="MF_00159"/>
    </source>
</evidence>
<dbReference type="PANTHER" id="PTHR30454">
    <property type="entry name" value="4-HYDROXY-3-METHYLBUT-2-EN-1-YL DIPHOSPHATE SYNTHASE"/>
    <property type="match status" value="1"/>
</dbReference>
<dbReference type="AlphaFoldDB" id="A0A1F7RUJ9"/>
<evidence type="ECO:0000313" key="10">
    <source>
        <dbReference type="EMBL" id="OGL44577.1"/>
    </source>
</evidence>
<dbReference type="EMBL" id="MGDD01000218">
    <property type="protein sequence ID" value="OGL44577.1"/>
    <property type="molecule type" value="Genomic_DNA"/>
</dbReference>
<dbReference type="InterPro" id="IPR004588">
    <property type="entry name" value="IspG_bac-typ"/>
</dbReference>
<keyword evidence="4 7" id="KW-0408">Iron</keyword>
<keyword evidence="5 7" id="KW-0411">Iron-sulfur</keyword>
<comment type="pathway">
    <text evidence="7">Isoprenoid biosynthesis; isopentenyl diphosphate biosynthesis via DXP pathway; isopentenyl diphosphate from 1-deoxy-D-xylulose 5-phosphate: step 5/6.</text>
</comment>
<evidence type="ECO:0000256" key="2">
    <source>
        <dbReference type="ARBA" id="ARBA00022723"/>
    </source>
</evidence>
<dbReference type="Gene3D" id="3.30.413.10">
    <property type="entry name" value="Sulfite Reductase Hemoprotein, domain 1"/>
    <property type="match status" value="1"/>
</dbReference>
<dbReference type="Pfam" id="PF26540">
    <property type="entry name" value="GcpE_C"/>
    <property type="match status" value="1"/>
</dbReference>
<reference evidence="10 11" key="1">
    <citation type="journal article" date="2016" name="Nat. Commun.">
        <title>Thousands of microbial genomes shed light on interconnected biogeochemical processes in an aquifer system.</title>
        <authorList>
            <person name="Anantharaman K."/>
            <person name="Brown C.T."/>
            <person name="Hug L.A."/>
            <person name="Sharon I."/>
            <person name="Castelle C.J."/>
            <person name="Probst A.J."/>
            <person name="Thomas B.C."/>
            <person name="Singh A."/>
            <person name="Wilkins M.J."/>
            <person name="Karaoz U."/>
            <person name="Brodie E.L."/>
            <person name="Williams K.H."/>
            <person name="Hubbard S.S."/>
            <person name="Banfield J.F."/>
        </authorList>
    </citation>
    <scope>NUCLEOTIDE SEQUENCE [LARGE SCALE GENOMIC DNA]</scope>
</reference>
<dbReference type="Proteomes" id="UP000179266">
    <property type="component" value="Unassembled WGS sequence"/>
</dbReference>
<gene>
    <name evidence="7" type="primary">ispG</name>
    <name evidence="10" type="ORF">A2161_01845</name>
</gene>
<accession>A0A1F7RUJ9</accession>
<keyword evidence="3 7" id="KW-0560">Oxidoreductase</keyword>
<dbReference type="PANTHER" id="PTHR30454:SF0">
    <property type="entry name" value="4-HYDROXY-3-METHYLBUT-2-EN-1-YL DIPHOSPHATE SYNTHASE (FERREDOXIN), CHLOROPLASTIC"/>
    <property type="match status" value="1"/>
</dbReference>
<dbReference type="GO" id="GO:0016114">
    <property type="term" value="P:terpenoid biosynthetic process"/>
    <property type="evidence" value="ECO:0007669"/>
    <property type="project" value="InterPro"/>
</dbReference>
<sequence>MKRKKTRSIHVGNVEIGGDAPIRVQSMTNTNTGDSGATIAQIHELEKAGCEIIRVAVPDMEAANMLSTIKSSIKIPLIADIHFDYKLALKAIESNVDGLRINPGNIGSRDKIIKVVDAAKAHNIPIRIGINAGSLEKEFKHKSGHVSANAMVKSALKHIAILEELDFYDIKISLKSSDIGTTVKAYRKLSKLKDYPLHLGITESGGLISGIVKSSLGIGSLLIEGIGDTIRISLTASPVYEVKVAWEILKSLGIRLRGPQIVSCPTCGRLQIDLINLVQKVEEAIIDIEKPLKIALMGCVVNGPGEARFADVGIVGGKKEGVLYIKGKPVRKYPENELLKIIVAAIRSIAQDVPSC</sequence>
<feature type="binding site" evidence="7">
    <location>
        <position position="267"/>
    </location>
    <ligand>
        <name>[4Fe-4S] cluster</name>
        <dbReference type="ChEBI" id="CHEBI:49883"/>
    </ligand>
</feature>
<comment type="cofactor">
    <cofactor evidence="7">
        <name>[4Fe-4S] cluster</name>
        <dbReference type="ChEBI" id="CHEBI:49883"/>
    </cofactor>
    <text evidence="7">Binds 1 [4Fe-4S] cluster.</text>
</comment>
<organism evidence="10 11">
    <name type="scientific">Candidatus Schekmanbacteria bacterium RBG_13_48_7</name>
    <dbReference type="NCBI Taxonomy" id="1817878"/>
    <lineage>
        <taxon>Bacteria</taxon>
        <taxon>Candidatus Schekmaniibacteriota</taxon>
    </lineage>
</organism>
<keyword evidence="1 7" id="KW-0004">4Fe-4S</keyword>
<name>A0A1F7RUJ9_9BACT</name>
<comment type="function">
    <text evidence="7">Converts 2C-methyl-D-erythritol 2,4-cyclodiphosphate (ME-2,4cPP) into 1-hydroxy-2-methyl-2-(E)-butenyl 4-diphosphate.</text>
</comment>
<evidence type="ECO:0000313" key="11">
    <source>
        <dbReference type="Proteomes" id="UP000179266"/>
    </source>
</evidence>
<proteinExistence type="inferred from homology"/>
<dbReference type="NCBIfam" id="NF001540">
    <property type="entry name" value="PRK00366.1"/>
    <property type="match status" value="1"/>
</dbReference>
<evidence type="ECO:0000256" key="1">
    <source>
        <dbReference type="ARBA" id="ARBA00022485"/>
    </source>
</evidence>
<evidence type="ECO:0000259" key="9">
    <source>
        <dbReference type="Pfam" id="PF26540"/>
    </source>
</evidence>
<evidence type="ECO:0000256" key="6">
    <source>
        <dbReference type="ARBA" id="ARBA00023229"/>
    </source>
</evidence>
<dbReference type="GO" id="GO:0051539">
    <property type="term" value="F:4 iron, 4 sulfur cluster binding"/>
    <property type="evidence" value="ECO:0007669"/>
    <property type="project" value="UniProtKB-UniRule"/>
</dbReference>
<dbReference type="FunFam" id="3.20.20.20:FF:000001">
    <property type="entry name" value="4-hydroxy-3-methylbut-2-en-1-yl diphosphate synthase (flavodoxin)"/>
    <property type="match status" value="1"/>
</dbReference>
<dbReference type="GO" id="GO:0046429">
    <property type="term" value="F:4-hydroxy-3-methylbut-2-en-1-yl diphosphate synthase activity (ferredoxin)"/>
    <property type="evidence" value="ECO:0007669"/>
    <property type="project" value="UniProtKB-UniRule"/>
</dbReference>